<dbReference type="SFLD" id="SFLDG00002">
    <property type="entry name" value="C1.7:_P-type_atpase_like"/>
    <property type="match status" value="1"/>
</dbReference>
<keyword evidence="6 8" id="KW-1133">Transmembrane helix</keyword>
<feature type="transmembrane region" description="Helical" evidence="8">
    <location>
        <begin position="746"/>
        <end position="767"/>
    </location>
</feature>
<comment type="subcellular location">
    <subcellularLocation>
        <location evidence="1">Membrane</location>
        <topology evidence="1">Multi-pass membrane protein</topology>
    </subcellularLocation>
</comment>
<dbReference type="EMBL" id="RQER01000002">
    <property type="protein sequence ID" value="TGK04189.1"/>
    <property type="molecule type" value="Genomic_DNA"/>
</dbReference>
<feature type="transmembrane region" description="Helical" evidence="8">
    <location>
        <begin position="260"/>
        <end position="284"/>
    </location>
</feature>
<comment type="caution">
    <text evidence="10">The sequence shown here is derived from an EMBL/GenBank/DDBJ whole genome shotgun (WGS) entry which is preliminary data.</text>
</comment>
<dbReference type="SUPFAM" id="SSF81665">
    <property type="entry name" value="Calcium ATPase, transmembrane domain M"/>
    <property type="match status" value="1"/>
</dbReference>
<dbReference type="SFLD" id="SFLDF00027">
    <property type="entry name" value="p-type_atpase"/>
    <property type="match status" value="1"/>
</dbReference>
<dbReference type="InterPro" id="IPR023214">
    <property type="entry name" value="HAD_sf"/>
</dbReference>
<dbReference type="GO" id="GO:0016020">
    <property type="term" value="C:membrane"/>
    <property type="evidence" value="ECO:0007669"/>
    <property type="project" value="UniProtKB-SubCell"/>
</dbReference>
<feature type="transmembrane region" description="Helical" evidence="8">
    <location>
        <begin position="640"/>
        <end position="659"/>
    </location>
</feature>
<evidence type="ECO:0000259" key="9">
    <source>
        <dbReference type="SMART" id="SM00831"/>
    </source>
</evidence>
<feature type="transmembrane region" description="Helical" evidence="8">
    <location>
        <begin position="810"/>
        <end position="829"/>
    </location>
</feature>
<evidence type="ECO:0000313" key="11">
    <source>
        <dbReference type="EMBL" id="TGL43669.1"/>
    </source>
</evidence>
<keyword evidence="5" id="KW-1278">Translocase</keyword>
<dbReference type="Gene3D" id="3.40.1110.10">
    <property type="entry name" value="Calcium-transporting ATPase, cytoplasmic domain N"/>
    <property type="match status" value="1"/>
</dbReference>
<feature type="transmembrane region" description="Helical" evidence="8">
    <location>
        <begin position="779"/>
        <end position="798"/>
    </location>
</feature>
<dbReference type="Gene3D" id="1.20.1110.10">
    <property type="entry name" value="Calcium-transporting ATPase, transmembrane domain"/>
    <property type="match status" value="1"/>
</dbReference>
<dbReference type="Gene3D" id="3.40.50.1000">
    <property type="entry name" value="HAD superfamily/HAD-like"/>
    <property type="match status" value="1"/>
</dbReference>
<keyword evidence="7 8" id="KW-0472">Membrane</keyword>
<evidence type="ECO:0000256" key="1">
    <source>
        <dbReference type="ARBA" id="ARBA00004141"/>
    </source>
</evidence>
<dbReference type="Pfam" id="PF00702">
    <property type="entry name" value="Hydrolase"/>
    <property type="match status" value="1"/>
</dbReference>
<keyword evidence="2 8" id="KW-0812">Transmembrane</keyword>
<dbReference type="PRINTS" id="PR00120">
    <property type="entry name" value="HATPASE"/>
</dbReference>
<feature type="transmembrane region" description="Helical" evidence="8">
    <location>
        <begin position="66"/>
        <end position="85"/>
    </location>
</feature>
<evidence type="ECO:0000313" key="12">
    <source>
        <dbReference type="Proteomes" id="UP000297273"/>
    </source>
</evidence>
<dbReference type="InterPro" id="IPR023298">
    <property type="entry name" value="ATPase_P-typ_TM_dom_sf"/>
</dbReference>
<dbReference type="InterPro" id="IPR018303">
    <property type="entry name" value="ATPase_P-typ_P_site"/>
</dbReference>
<keyword evidence="12" id="KW-1185">Reference proteome</keyword>
<dbReference type="Gene3D" id="2.70.150.10">
    <property type="entry name" value="Calcium-transporting ATPase, cytoplasmic transduction domain A"/>
    <property type="match status" value="1"/>
</dbReference>
<feature type="transmembrane region" description="Helical" evidence="8">
    <location>
        <begin position="665"/>
        <end position="686"/>
    </location>
</feature>
<dbReference type="Proteomes" id="UP000297273">
    <property type="component" value="Unassembled WGS sequence"/>
</dbReference>
<dbReference type="NCBIfam" id="TIGR01494">
    <property type="entry name" value="ATPase_P-type"/>
    <property type="match status" value="2"/>
</dbReference>
<dbReference type="GO" id="GO:0016887">
    <property type="term" value="F:ATP hydrolysis activity"/>
    <property type="evidence" value="ECO:0007669"/>
    <property type="project" value="InterPro"/>
</dbReference>
<reference evidence="11" key="1">
    <citation type="submission" date="2018-10" db="EMBL/GenBank/DDBJ databases">
        <authorList>
            <person name="Vincent A.T."/>
            <person name="Schiettekatte O."/>
            <person name="Bourhy P."/>
            <person name="Veyrier F.J."/>
            <person name="Picardeau M."/>
        </authorList>
    </citation>
    <scope>NUCLEOTIDE SEQUENCE</scope>
    <source>
        <strain evidence="11">201702690</strain>
    </source>
</reference>
<dbReference type="SMART" id="SM00831">
    <property type="entry name" value="Cation_ATPase_N"/>
    <property type="match status" value="1"/>
</dbReference>
<dbReference type="Pfam" id="PF00122">
    <property type="entry name" value="E1-E2_ATPase"/>
    <property type="match status" value="1"/>
</dbReference>
<dbReference type="InterPro" id="IPR036412">
    <property type="entry name" value="HAD-like_sf"/>
</dbReference>
<dbReference type="PANTHER" id="PTHR42861">
    <property type="entry name" value="CALCIUM-TRANSPORTING ATPASE"/>
    <property type="match status" value="1"/>
</dbReference>
<evidence type="ECO:0000256" key="2">
    <source>
        <dbReference type="ARBA" id="ARBA00022692"/>
    </source>
</evidence>
<dbReference type="SUPFAM" id="SSF81660">
    <property type="entry name" value="Metal cation-transporting ATPase, ATP-binding domain N"/>
    <property type="match status" value="1"/>
</dbReference>
<dbReference type="SUPFAM" id="SSF81653">
    <property type="entry name" value="Calcium ATPase, transduction domain A"/>
    <property type="match status" value="1"/>
</dbReference>
<dbReference type="InterPro" id="IPR006068">
    <property type="entry name" value="ATPase_P-typ_cation-transptr_C"/>
</dbReference>
<dbReference type="PRINTS" id="PR00119">
    <property type="entry name" value="CATATPASE"/>
</dbReference>
<name>A0A5F2A0B1_9LEPT</name>
<dbReference type="InterPro" id="IPR059000">
    <property type="entry name" value="ATPase_P-type_domA"/>
</dbReference>
<reference evidence="10 13" key="2">
    <citation type="journal article" date="2019" name="PLoS Negl. Trop. Dis.">
        <title>Revisiting the worldwide diversity of Leptospira species in the environment.</title>
        <authorList>
            <person name="Vincent A.T."/>
            <person name="Schiettekatte O."/>
            <person name="Bourhy P."/>
            <person name="Veyrier F.J."/>
            <person name="Picardeau M."/>
        </authorList>
    </citation>
    <scope>NUCLEOTIDE SEQUENCE [LARGE SCALE GENOMIC DNA]</scope>
    <source>
        <strain evidence="11">201702690</strain>
        <strain evidence="10 13">SSW18</strain>
    </source>
</reference>
<dbReference type="Pfam" id="PF00689">
    <property type="entry name" value="Cation_ATPase_C"/>
    <property type="match status" value="1"/>
</dbReference>
<accession>A0A5F2A0B1</accession>
<keyword evidence="3" id="KW-0547">Nucleotide-binding</keyword>
<dbReference type="InterPro" id="IPR044492">
    <property type="entry name" value="P_typ_ATPase_HD_dom"/>
</dbReference>
<feature type="domain" description="Cation-transporting P-type ATPase N-terminal" evidence="9">
    <location>
        <begin position="1"/>
        <end position="62"/>
    </location>
</feature>
<evidence type="ECO:0000256" key="3">
    <source>
        <dbReference type="ARBA" id="ARBA00022741"/>
    </source>
</evidence>
<evidence type="ECO:0000313" key="13">
    <source>
        <dbReference type="Proteomes" id="UP000297946"/>
    </source>
</evidence>
<feature type="transmembrane region" description="Helical" evidence="8">
    <location>
        <begin position="229"/>
        <end position="248"/>
    </location>
</feature>
<dbReference type="SFLD" id="SFLDS00003">
    <property type="entry name" value="Haloacid_Dehalogenase"/>
    <property type="match status" value="1"/>
</dbReference>
<organism evidence="10 13">
    <name type="scientific">Leptospira langatensis</name>
    <dbReference type="NCBI Taxonomy" id="2484983"/>
    <lineage>
        <taxon>Bacteria</taxon>
        <taxon>Pseudomonadati</taxon>
        <taxon>Spirochaetota</taxon>
        <taxon>Spirochaetia</taxon>
        <taxon>Leptospirales</taxon>
        <taxon>Leptospiraceae</taxon>
        <taxon>Leptospira</taxon>
    </lineage>
</organism>
<dbReference type="InterPro" id="IPR001757">
    <property type="entry name" value="P_typ_ATPase"/>
</dbReference>
<dbReference type="PROSITE" id="PS00154">
    <property type="entry name" value="ATPASE_E1_E2"/>
    <property type="match status" value="1"/>
</dbReference>
<dbReference type="EMBL" id="RQGC01000001">
    <property type="protein sequence ID" value="TGL43669.1"/>
    <property type="molecule type" value="Genomic_DNA"/>
</dbReference>
<dbReference type="Pfam" id="PF00690">
    <property type="entry name" value="Cation_ATPase_N"/>
    <property type="match status" value="1"/>
</dbReference>
<dbReference type="InterPro" id="IPR004014">
    <property type="entry name" value="ATPase_P-typ_cation-transptr_N"/>
</dbReference>
<evidence type="ECO:0000256" key="5">
    <source>
        <dbReference type="ARBA" id="ARBA00022967"/>
    </source>
</evidence>
<dbReference type="AlphaFoldDB" id="A0A5F2A0B1"/>
<keyword evidence="4" id="KW-0067">ATP-binding</keyword>
<feature type="transmembrane region" description="Helical" evidence="8">
    <location>
        <begin position="713"/>
        <end position="734"/>
    </location>
</feature>
<dbReference type="InterPro" id="IPR023299">
    <property type="entry name" value="ATPase_P-typ_cyto_dom_N"/>
</dbReference>
<dbReference type="InterPro" id="IPR008250">
    <property type="entry name" value="ATPase_P-typ_transduc_dom_A_sf"/>
</dbReference>
<evidence type="ECO:0000256" key="7">
    <source>
        <dbReference type="ARBA" id="ARBA00023136"/>
    </source>
</evidence>
<evidence type="ECO:0000256" key="8">
    <source>
        <dbReference type="SAM" id="Phobius"/>
    </source>
</evidence>
<dbReference type="OrthoDB" id="9760364at2"/>
<evidence type="ECO:0000256" key="6">
    <source>
        <dbReference type="ARBA" id="ARBA00022989"/>
    </source>
</evidence>
<dbReference type="GO" id="GO:0005524">
    <property type="term" value="F:ATP binding"/>
    <property type="evidence" value="ECO:0007669"/>
    <property type="project" value="UniProtKB-KW"/>
</dbReference>
<dbReference type="SUPFAM" id="SSF56784">
    <property type="entry name" value="HAD-like"/>
    <property type="match status" value="1"/>
</dbReference>
<evidence type="ECO:0000256" key="4">
    <source>
        <dbReference type="ARBA" id="ARBA00022840"/>
    </source>
</evidence>
<dbReference type="Proteomes" id="UP000297946">
    <property type="component" value="Unassembled WGS sequence"/>
</dbReference>
<gene>
    <name evidence="10" type="ORF">EHO57_03535</name>
    <name evidence="11" type="ORF">EHQ53_03305</name>
</gene>
<sequence>MKPNPSYQGLSSKEAEDLLKQFGPNETASESGSLWKTVISVLKEPMLLLLLFCGLIYAVLGDLEEALTLSFAVIAVIFLTILQMNKSRKAIESLKDLAPSTSKVYRDGKWNRINSTKIVPGDIVLIAEGNFVPADGSVLEALNLYIDESQLTGESVPVLKSRSESEMAEKDLEDSGKVYSGSIVLSGEGIFQVTATGASSWLGSIGTKLDLISESESPLQREARQFTSILFLGALVLSAFIFLGLFFHSREFLRSILAGLTFLMAALPEEIPVVMSVFFSLGAWRISKVGVLTKNLNSIETLGAATILCVDKTGTLTENNMKLRGLISKEMGSIFDFSQQSFPEEYHELLEFAILASRKDPFDPMERAIKETGFELLNTTEHLHDDWDLKREYPLTPKLLALSYAWSSQDHEKYVIGAKGAPEAIFDLCHFSEPETARWKEAVDQYSSQGYRTIAVAKSEFSRSILPENQHDLDFDFLGLLLLEDPIRDSVPSSVAQCKSAGIRVVLITGDYQGTAKAVASKIGLSFLDCITGDEIESMEEEEFLRKIETVGIFSRIRPDQKLKIVQAFQKKGEIVAMTGDGVNDGLALQAAHIGVSMGKRGTDVAREASDLVLLDDNFSAIVYSVMLGRRIYENIKKSISYIVVVHIPIIGMSILPAITGDEIFFFPIHVLLLELIIDPSCTLIFESLPMEERMALAPPRKSGSKLLSNRDFLVSIAQGTICLSVLLLFYFWAKGRNLPETDIRSYGFVFIVASNFGSMFGNLSSGKERFSIFRRLDWKIYLIPTLSTSLLIIIFTFDLSIHMFGFAQVSWYALFIAWLSGIFSGFFGKIPVSNNV</sequence>
<proteinExistence type="predicted"/>
<protein>
    <submittedName>
        <fullName evidence="10">Cation-translocating P-type ATPase</fullName>
    </submittedName>
</protein>
<evidence type="ECO:0000313" key="10">
    <source>
        <dbReference type="EMBL" id="TGK04189.1"/>
    </source>
</evidence>
<feature type="transmembrane region" description="Helical" evidence="8">
    <location>
        <begin position="41"/>
        <end position="60"/>
    </location>
</feature>